<gene>
    <name evidence="2" type="ORF">KP79_PYT17828</name>
</gene>
<dbReference type="FunFam" id="2.30.29.30:FF:000286">
    <property type="entry name" value="PH-protein kinase domain containing protein"/>
    <property type="match status" value="1"/>
</dbReference>
<dbReference type="OrthoDB" id="185175at2759"/>
<dbReference type="Proteomes" id="UP000242188">
    <property type="component" value="Unassembled WGS sequence"/>
</dbReference>
<dbReference type="PROSITE" id="PS50003">
    <property type="entry name" value="PH_DOMAIN"/>
    <property type="match status" value="2"/>
</dbReference>
<evidence type="ECO:0000313" key="2">
    <source>
        <dbReference type="EMBL" id="OWF40199.1"/>
    </source>
</evidence>
<dbReference type="EMBL" id="NEDP02005481">
    <property type="protein sequence ID" value="OWF40199.1"/>
    <property type="molecule type" value="Genomic_DNA"/>
</dbReference>
<dbReference type="PANTHER" id="PTHR14336">
    <property type="entry name" value="TANDEM PH DOMAIN CONTAINING PROTEIN"/>
    <property type="match status" value="1"/>
</dbReference>
<name>A0A210PUM1_MIZYE</name>
<protein>
    <submittedName>
        <fullName evidence="2">Pleckstrin homology domain-containing family A member 1</fullName>
    </submittedName>
</protein>
<dbReference type="PANTHER" id="PTHR14336:SF8">
    <property type="entry name" value="PROTEIN OPY1"/>
    <property type="match status" value="1"/>
</dbReference>
<comment type="caution">
    <text evidence="2">The sequence shown here is derived from an EMBL/GenBank/DDBJ whole genome shotgun (WGS) entry which is preliminary data.</text>
</comment>
<dbReference type="Gene3D" id="2.30.29.30">
    <property type="entry name" value="Pleckstrin-homology domain (PH domain)/Phosphotyrosine-binding domain (PTB)"/>
    <property type="match status" value="2"/>
</dbReference>
<evidence type="ECO:0000259" key="1">
    <source>
        <dbReference type="PROSITE" id="PS50003"/>
    </source>
</evidence>
<dbReference type="InterPro" id="IPR011993">
    <property type="entry name" value="PH-like_dom_sf"/>
</dbReference>
<proteinExistence type="predicted"/>
<dbReference type="SUPFAM" id="SSF50729">
    <property type="entry name" value="PH domain-like"/>
    <property type="match status" value="2"/>
</dbReference>
<dbReference type="STRING" id="6573.A0A210PUM1"/>
<dbReference type="AlphaFoldDB" id="A0A210PUM1"/>
<accession>A0A210PUM1</accession>
<organism evidence="2 3">
    <name type="scientific">Mizuhopecten yessoensis</name>
    <name type="common">Japanese scallop</name>
    <name type="synonym">Patinopecten yessoensis</name>
    <dbReference type="NCBI Taxonomy" id="6573"/>
    <lineage>
        <taxon>Eukaryota</taxon>
        <taxon>Metazoa</taxon>
        <taxon>Spiralia</taxon>
        <taxon>Lophotrochozoa</taxon>
        <taxon>Mollusca</taxon>
        <taxon>Bivalvia</taxon>
        <taxon>Autobranchia</taxon>
        <taxon>Pteriomorphia</taxon>
        <taxon>Pectinida</taxon>
        <taxon>Pectinoidea</taxon>
        <taxon>Pectinidae</taxon>
        <taxon>Mizuhopecten</taxon>
    </lineage>
</organism>
<keyword evidence="3" id="KW-1185">Reference proteome</keyword>
<evidence type="ECO:0000313" key="3">
    <source>
        <dbReference type="Proteomes" id="UP000242188"/>
    </source>
</evidence>
<feature type="domain" description="PH" evidence="1">
    <location>
        <begin position="7"/>
        <end position="113"/>
    </location>
</feature>
<dbReference type="InterPro" id="IPR001849">
    <property type="entry name" value="PH_domain"/>
</dbReference>
<dbReference type="SMART" id="SM00233">
    <property type="entry name" value="PH"/>
    <property type="match status" value="2"/>
</dbReference>
<dbReference type="Pfam" id="PF00169">
    <property type="entry name" value="PH"/>
    <property type="match status" value="2"/>
</dbReference>
<reference evidence="2 3" key="1">
    <citation type="journal article" date="2017" name="Nat. Ecol. Evol.">
        <title>Scallop genome provides insights into evolution of bilaterian karyotype and development.</title>
        <authorList>
            <person name="Wang S."/>
            <person name="Zhang J."/>
            <person name="Jiao W."/>
            <person name="Li J."/>
            <person name="Xun X."/>
            <person name="Sun Y."/>
            <person name="Guo X."/>
            <person name="Huan P."/>
            <person name="Dong B."/>
            <person name="Zhang L."/>
            <person name="Hu X."/>
            <person name="Sun X."/>
            <person name="Wang J."/>
            <person name="Zhao C."/>
            <person name="Wang Y."/>
            <person name="Wang D."/>
            <person name="Huang X."/>
            <person name="Wang R."/>
            <person name="Lv J."/>
            <person name="Li Y."/>
            <person name="Zhang Z."/>
            <person name="Liu B."/>
            <person name="Lu W."/>
            <person name="Hui Y."/>
            <person name="Liang J."/>
            <person name="Zhou Z."/>
            <person name="Hou R."/>
            <person name="Li X."/>
            <person name="Liu Y."/>
            <person name="Li H."/>
            <person name="Ning X."/>
            <person name="Lin Y."/>
            <person name="Zhao L."/>
            <person name="Xing Q."/>
            <person name="Dou J."/>
            <person name="Li Y."/>
            <person name="Mao J."/>
            <person name="Guo H."/>
            <person name="Dou H."/>
            <person name="Li T."/>
            <person name="Mu C."/>
            <person name="Jiang W."/>
            <person name="Fu Q."/>
            <person name="Fu X."/>
            <person name="Miao Y."/>
            <person name="Liu J."/>
            <person name="Yu Q."/>
            <person name="Li R."/>
            <person name="Liao H."/>
            <person name="Li X."/>
            <person name="Kong Y."/>
            <person name="Jiang Z."/>
            <person name="Chourrout D."/>
            <person name="Li R."/>
            <person name="Bao Z."/>
        </authorList>
    </citation>
    <scope>NUCLEOTIDE SEQUENCE [LARGE SCALE GENOMIC DNA]</scope>
    <source>
        <strain evidence="2 3">PY_sf001</strain>
    </source>
</reference>
<feature type="domain" description="PH" evidence="1">
    <location>
        <begin position="180"/>
        <end position="276"/>
    </location>
</feature>
<dbReference type="InterPro" id="IPR051707">
    <property type="entry name" value="PI-Interact_SigTrans_Reg"/>
</dbReference>
<sequence>MPYMDKRGRLCGFLNIEEKENSGRFSRRYFILNTKEGKFQYFMDNPLNLPHNNRTPVDGIPLQFISKVSDARKQHPKVDSCFVVNFAGKTMFLQADDSKDMRMWIEALNDASRITVPTSMESTKERVNEWHQDGVSDRGYKTEIAGGVVCKIPIQTSDDDVTESSEGEFDSHGEPAYRLPAIKTGFAVKQGGMRKNWKRRYFVLTEQNILYFSSKKAKEPLGLIPRTDVQEVKISTKHPNRDNLYEIVTHKRTFYIQCDNPEEMVSWIEVIQKTYELEPEKSVQSSGDQLMKDPATEAFDMENFPVTKVYPHGEWV</sequence>